<dbReference type="Proteomes" id="UP000635606">
    <property type="component" value="Unassembled WGS sequence"/>
</dbReference>
<accession>A0A8J4A7V8</accession>
<evidence type="ECO:0000313" key="2">
    <source>
        <dbReference type="EMBL" id="GIJ75510.1"/>
    </source>
</evidence>
<proteinExistence type="predicted"/>
<gene>
    <name evidence="2" type="ORF">Voc01_104270</name>
</gene>
<reference evidence="2" key="1">
    <citation type="submission" date="2021-01" db="EMBL/GenBank/DDBJ databases">
        <title>Whole genome shotgun sequence of Virgisporangium ochraceum NBRC 16418.</title>
        <authorList>
            <person name="Komaki H."/>
            <person name="Tamura T."/>
        </authorList>
    </citation>
    <scope>NUCLEOTIDE SEQUENCE</scope>
    <source>
        <strain evidence="2">NBRC 16418</strain>
    </source>
</reference>
<evidence type="ECO:0000313" key="3">
    <source>
        <dbReference type="Proteomes" id="UP000635606"/>
    </source>
</evidence>
<dbReference type="InterPro" id="IPR020941">
    <property type="entry name" value="SUFU-like_domain"/>
</dbReference>
<evidence type="ECO:0000259" key="1">
    <source>
        <dbReference type="Pfam" id="PF05076"/>
    </source>
</evidence>
<organism evidence="2 3">
    <name type="scientific">Virgisporangium ochraceum</name>
    <dbReference type="NCBI Taxonomy" id="65505"/>
    <lineage>
        <taxon>Bacteria</taxon>
        <taxon>Bacillati</taxon>
        <taxon>Actinomycetota</taxon>
        <taxon>Actinomycetes</taxon>
        <taxon>Micromonosporales</taxon>
        <taxon>Micromonosporaceae</taxon>
        <taxon>Virgisporangium</taxon>
    </lineage>
</organism>
<dbReference type="AlphaFoldDB" id="A0A8J4A7V8"/>
<sequence>MHRWLRDLVVPRRWRTVDEGPTWQPVRDHYIARWGEPEESFHPVRSGNQSGFPGEVVAWPEDLTADLGVKIYATVGASTFVSGDGHASEFVCGVASDCPGIADGLADLSTVVVRNGLGVGHGSTFAFAKPLWRGTRMTAMLCLQQEGTIDTLVGPGWHVEFYQAMPVFTYEVAIKRRDGVSGLLAWWQENETRFWDPHRTPTSG</sequence>
<dbReference type="EMBL" id="BOPH01000163">
    <property type="protein sequence ID" value="GIJ75510.1"/>
    <property type="molecule type" value="Genomic_DNA"/>
</dbReference>
<dbReference type="Pfam" id="PF05076">
    <property type="entry name" value="SUFU"/>
    <property type="match status" value="1"/>
</dbReference>
<comment type="caution">
    <text evidence="2">The sequence shown here is derived from an EMBL/GenBank/DDBJ whole genome shotgun (WGS) entry which is preliminary data.</text>
</comment>
<dbReference type="RefSeq" id="WP_203935270.1">
    <property type="nucleotide sequence ID" value="NZ_BOPH01000163.1"/>
</dbReference>
<feature type="domain" description="Suppressor of fused-like" evidence="1">
    <location>
        <begin position="68"/>
        <end position="199"/>
    </location>
</feature>
<keyword evidence="3" id="KW-1185">Reference proteome</keyword>
<name>A0A8J4A7V8_9ACTN</name>
<protein>
    <recommendedName>
        <fullName evidence="1">Suppressor of fused-like domain-containing protein</fullName>
    </recommendedName>
</protein>